<dbReference type="RefSeq" id="WP_014949455.1">
    <property type="nucleotide sequence ID" value="NZ_CP012202.1"/>
</dbReference>
<evidence type="ECO:0000313" key="8">
    <source>
        <dbReference type="Proteomes" id="UP000063991"/>
    </source>
</evidence>
<dbReference type="InterPro" id="IPR016035">
    <property type="entry name" value="Acyl_Trfase/lysoPLipase"/>
</dbReference>
<dbReference type="Pfam" id="PF01734">
    <property type="entry name" value="Patatin"/>
    <property type="match status" value="1"/>
</dbReference>
<evidence type="ECO:0000256" key="3">
    <source>
        <dbReference type="ARBA" id="ARBA00023098"/>
    </source>
</evidence>
<organism evidence="6 8">
    <name type="scientific">Alteromonas macleodii</name>
    <name type="common">Pseudoalteromonas macleodii</name>
    <dbReference type="NCBI Taxonomy" id="28108"/>
    <lineage>
        <taxon>Bacteria</taxon>
        <taxon>Pseudomonadati</taxon>
        <taxon>Pseudomonadota</taxon>
        <taxon>Gammaproteobacteria</taxon>
        <taxon>Alteromonadales</taxon>
        <taxon>Alteromonadaceae</taxon>
        <taxon>Alteromonas/Salinimonas group</taxon>
        <taxon>Alteromonas</taxon>
    </lineage>
</organism>
<keyword evidence="3 4" id="KW-0443">Lipid metabolism</keyword>
<dbReference type="InterPro" id="IPR002641">
    <property type="entry name" value="PNPLA_dom"/>
</dbReference>
<dbReference type="Gene3D" id="3.40.1090.10">
    <property type="entry name" value="Cytosolic phospholipase A2 catalytic domain"/>
    <property type="match status" value="2"/>
</dbReference>
<name>A0A126PZH7_ALTMA</name>
<dbReference type="SUPFAM" id="SSF52151">
    <property type="entry name" value="FabD/lysophospholipase-like"/>
    <property type="match status" value="1"/>
</dbReference>
<gene>
    <name evidence="6" type="ORF">AVL55_09640</name>
    <name evidence="7" type="ORF">BFV95_2013</name>
</gene>
<dbReference type="PATRIC" id="fig|28108.53.peg.2019"/>
<dbReference type="GO" id="GO:0016042">
    <property type="term" value="P:lipid catabolic process"/>
    <property type="evidence" value="ECO:0007669"/>
    <property type="project" value="UniProtKB-UniRule"/>
</dbReference>
<dbReference type="OrthoDB" id="9802424at2"/>
<feature type="domain" description="PNPLA" evidence="5">
    <location>
        <begin position="5"/>
        <end position="170"/>
    </location>
</feature>
<evidence type="ECO:0000256" key="1">
    <source>
        <dbReference type="ARBA" id="ARBA00022801"/>
    </source>
</evidence>
<keyword evidence="1 4" id="KW-0378">Hydrolase</keyword>
<dbReference type="CDD" id="cd07208">
    <property type="entry name" value="Pat_hypo_Ecoli_yjju_like"/>
    <property type="match status" value="1"/>
</dbReference>
<evidence type="ECO:0000256" key="2">
    <source>
        <dbReference type="ARBA" id="ARBA00022963"/>
    </source>
</evidence>
<sequence>MKRALVVEGGAMRGVFAAGVLDKFMEHDYHSFDFAIGVSAGATNLSTYVSKMHGLSKTIITQYATKREFFSPLRFIKGGHMTDVHWLWHHSKQSMNIPAPGEKSSMPLYVGITNAESGECEYIQATKDNVDDLMVASCALPTAYRDEISINGTRYLDGGVADAIPAIQAYKMGAKDITVILSQPLGFTKPEVKSVWLMQKMYGNQPALLDKMLQRAAIYNETLAFLNNPPDDCTIRVIAPDEAFCVKRLTMDKKKLLRGYGQGRRMARRYLKHCYENSVERQRKSA</sequence>
<dbReference type="InterPro" id="IPR045943">
    <property type="entry name" value="DUF6363"/>
</dbReference>
<evidence type="ECO:0000313" key="6">
    <source>
        <dbReference type="EMBL" id="AMJ98403.1"/>
    </source>
</evidence>
<keyword evidence="9" id="KW-1185">Reference proteome</keyword>
<proteinExistence type="predicted"/>
<dbReference type="PROSITE" id="PS51635">
    <property type="entry name" value="PNPLA"/>
    <property type="match status" value="1"/>
</dbReference>
<dbReference type="Proteomes" id="UP000095392">
    <property type="component" value="Unassembled WGS sequence"/>
</dbReference>
<dbReference type="PANTHER" id="PTHR14226">
    <property type="entry name" value="NEUROPATHY TARGET ESTERASE/SWISS CHEESE D.MELANOGASTER"/>
    <property type="match status" value="1"/>
</dbReference>
<dbReference type="PANTHER" id="PTHR14226:SF25">
    <property type="entry name" value="PHOSPHOESTERASE"/>
    <property type="match status" value="1"/>
</dbReference>
<evidence type="ECO:0000313" key="9">
    <source>
        <dbReference type="Proteomes" id="UP000095392"/>
    </source>
</evidence>
<dbReference type="Proteomes" id="UP000063991">
    <property type="component" value="Chromosome"/>
</dbReference>
<protein>
    <submittedName>
        <fullName evidence="6 7">Phospholipase</fullName>
    </submittedName>
</protein>
<accession>A0A126PZH7</accession>
<evidence type="ECO:0000256" key="4">
    <source>
        <dbReference type="PROSITE-ProRule" id="PRU01161"/>
    </source>
</evidence>
<feature type="short sequence motif" description="DGA/G" evidence="4">
    <location>
        <begin position="157"/>
        <end position="159"/>
    </location>
</feature>
<feature type="active site" description="Proton acceptor" evidence="4">
    <location>
        <position position="157"/>
    </location>
</feature>
<reference evidence="7 9" key="2">
    <citation type="submission" date="2016-09" db="EMBL/GenBank/DDBJ databases">
        <title>Draft Genome Sequence of four Alteromonas macleodii strains isolated from copper coupons and grown long-term at elevated copper levels.</title>
        <authorList>
            <person name="Cusick K."/>
            <person name="Dale J."/>
            <person name="Little B."/>
            <person name="Biffinger J."/>
        </authorList>
    </citation>
    <scope>NUCLEOTIDE SEQUENCE [LARGE SCALE GENOMIC DNA]</scope>
    <source>
        <strain evidence="7 9">KCP01</strain>
    </source>
</reference>
<evidence type="ECO:0000259" key="5">
    <source>
        <dbReference type="PROSITE" id="PS51635"/>
    </source>
</evidence>
<dbReference type="InterPro" id="IPR037483">
    <property type="entry name" value="YjjU-like"/>
</dbReference>
<comment type="caution">
    <text evidence="4">Lacks conserved residue(s) required for the propagation of feature annotation.</text>
</comment>
<dbReference type="STRING" id="28108.ACZ81_09835"/>
<dbReference type="EMBL" id="CP014323">
    <property type="protein sequence ID" value="AMJ98403.1"/>
    <property type="molecule type" value="Genomic_DNA"/>
</dbReference>
<dbReference type="Pfam" id="PF19890">
    <property type="entry name" value="DUF6363"/>
    <property type="match status" value="1"/>
</dbReference>
<feature type="active site" description="Nucleophile" evidence="4">
    <location>
        <position position="39"/>
    </location>
</feature>
<dbReference type="GO" id="GO:0016787">
    <property type="term" value="F:hydrolase activity"/>
    <property type="evidence" value="ECO:0007669"/>
    <property type="project" value="UniProtKB-UniRule"/>
</dbReference>
<dbReference type="InterPro" id="IPR050301">
    <property type="entry name" value="NTE"/>
</dbReference>
<keyword evidence="2 4" id="KW-0442">Lipid degradation</keyword>
<evidence type="ECO:0000313" key="7">
    <source>
        <dbReference type="EMBL" id="OES32531.1"/>
    </source>
</evidence>
<reference evidence="6 8" key="1">
    <citation type="submission" date="2015-12" db="EMBL/GenBank/DDBJ databases">
        <authorList>
            <person name="Shamseldin A."/>
            <person name="Moawad H."/>
            <person name="Abd El-Rahim W.M."/>
            <person name="Sadowsky M.J."/>
        </authorList>
    </citation>
    <scope>NUCLEOTIDE SEQUENCE [LARGE SCALE GENOMIC DNA]</scope>
    <source>
        <strain evidence="6 8">D7</strain>
    </source>
</reference>
<dbReference type="AlphaFoldDB" id="A0A126PZH7"/>
<feature type="short sequence motif" description="GXSXG" evidence="4">
    <location>
        <begin position="37"/>
        <end position="41"/>
    </location>
</feature>
<dbReference type="EMBL" id="MIPY01000011">
    <property type="protein sequence ID" value="OES32531.1"/>
    <property type="molecule type" value="Genomic_DNA"/>
</dbReference>